<evidence type="ECO:0000313" key="4">
    <source>
        <dbReference type="Proteomes" id="UP000076630"/>
    </source>
</evidence>
<sequence>MNVAFFNSIATWGGGEKWHFETSVYFAQKGYNIFFFCNPDGVIAEKLKQFPQVKIIPIKASNLSFLNPFKIKAVKQQFIDNKIDTVIINHPGDLKIAGNAAHKAGVSRIIYRRGSAIPIKDKALNRYIFKNWITDILANSEATKLTIVEKNAQLFPLEDIKVIYNHIDIAKFSSIETKRDDQFDEDTLVIGNLGRLAPQKNQHFLIDLSKQLTELNIKHKILIGGIGELEEELKAYSNAQGTQDTVLFEGFQEDIQAFLSRIDIFFLSSLWEGFGYVLAEAALCKKPIIAFNLSSNPELVIDNQSGYLIDKNSIEQAVEKILLLKDKDLRQKFGEYGYNHCSKTFERNHILNQLEEYIFLK</sequence>
<dbReference type="EMBL" id="LQNU01000072">
    <property type="protein sequence ID" value="KZE77379.1"/>
    <property type="molecule type" value="Genomic_DNA"/>
</dbReference>
<reference evidence="3 4" key="1">
    <citation type="submission" date="2016-01" db="EMBL/GenBank/DDBJ databases">
        <title>Whole genome sequencing of Myroides marinus L41.</title>
        <authorList>
            <person name="Hong K.W."/>
        </authorList>
    </citation>
    <scope>NUCLEOTIDE SEQUENCE [LARGE SCALE GENOMIC DNA]</scope>
    <source>
        <strain evidence="3 4">L41</strain>
    </source>
</reference>
<dbReference type="InterPro" id="IPR028098">
    <property type="entry name" value="Glyco_trans_4-like_N"/>
</dbReference>
<evidence type="ECO:0000259" key="1">
    <source>
        <dbReference type="Pfam" id="PF00534"/>
    </source>
</evidence>
<dbReference type="Pfam" id="PF13439">
    <property type="entry name" value="Glyco_transf_4"/>
    <property type="match status" value="1"/>
</dbReference>
<dbReference type="OrthoDB" id="9811239at2"/>
<proteinExistence type="predicted"/>
<organism evidence="3 4">
    <name type="scientific">Myroides marinus</name>
    <dbReference type="NCBI Taxonomy" id="703342"/>
    <lineage>
        <taxon>Bacteria</taxon>
        <taxon>Pseudomonadati</taxon>
        <taxon>Bacteroidota</taxon>
        <taxon>Flavobacteriia</taxon>
        <taxon>Flavobacteriales</taxon>
        <taxon>Flavobacteriaceae</taxon>
        <taxon>Myroides</taxon>
    </lineage>
</organism>
<dbReference type="GO" id="GO:0016757">
    <property type="term" value="F:glycosyltransferase activity"/>
    <property type="evidence" value="ECO:0007669"/>
    <property type="project" value="InterPro"/>
</dbReference>
<keyword evidence="4" id="KW-1185">Reference proteome</keyword>
<dbReference type="Pfam" id="PF00534">
    <property type="entry name" value="Glycos_transf_1"/>
    <property type="match status" value="1"/>
</dbReference>
<accession>A0A161S006</accession>
<dbReference type="CDD" id="cd03811">
    <property type="entry name" value="GT4_GT28_WabH-like"/>
    <property type="match status" value="1"/>
</dbReference>
<dbReference type="RefSeq" id="WP_052243568.1">
    <property type="nucleotide sequence ID" value="NZ_JACALA010000026.1"/>
</dbReference>
<feature type="domain" description="Glycosyl transferase family 1" evidence="1">
    <location>
        <begin position="176"/>
        <end position="339"/>
    </location>
</feature>
<evidence type="ECO:0000259" key="2">
    <source>
        <dbReference type="Pfam" id="PF13439"/>
    </source>
</evidence>
<protein>
    <submittedName>
        <fullName evidence="3">Uncharacterized protein</fullName>
    </submittedName>
</protein>
<dbReference type="PANTHER" id="PTHR12526:SF630">
    <property type="entry name" value="GLYCOSYLTRANSFERASE"/>
    <property type="match status" value="1"/>
</dbReference>
<gene>
    <name evidence="3" type="ORF">AV926_01210</name>
</gene>
<evidence type="ECO:0000313" key="3">
    <source>
        <dbReference type="EMBL" id="KZE77379.1"/>
    </source>
</evidence>
<dbReference type="Gene3D" id="3.40.50.2000">
    <property type="entry name" value="Glycogen Phosphorylase B"/>
    <property type="match status" value="2"/>
</dbReference>
<dbReference type="PANTHER" id="PTHR12526">
    <property type="entry name" value="GLYCOSYLTRANSFERASE"/>
    <property type="match status" value="1"/>
</dbReference>
<dbReference type="InterPro" id="IPR001296">
    <property type="entry name" value="Glyco_trans_1"/>
</dbReference>
<dbReference type="AlphaFoldDB" id="A0A161S006"/>
<feature type="domain" description="Glycosyltransferase subfamily 4-like N-terminal" evidence="2">
    <location>
        <begin position="12"/>
        <end position="170"/>
    </location>
</feature>
<name>A0A161S006_9FLAO</name>
<comment type="caution">
    <text evidence="3">The sequence shown here is derived from an EMBL/GenBank/DDBJ whole genome shotgun (WGS) entry which is preliminary data.</text>
</comment>
<dbReference type="SUPFAM" id="SSF53756">
    <property type="entry name" value="UDP-Glycosyltransferase/glycogen phosphorylase"/>
    <property type="match status" value="1"/>
</dbReference>
<dbReference type="Proteomes" id="UP000076630">
    <property type="component" value="Unassembled WGS sequence"/>
</dbReference>